<name>M1F2E1_9CAUD</name>
<dbReference type="GO" id="GO:0050660">
    <property type="term" value="F:flavin adenine dinucleotide binding"/>
    <property type="evidence" value="ECO:0007669"/>
    <property type="project" value="InterPro"/>
</dbReference>
<dbReference type="GO" id="GO:0050797">
    <property type="term" value="F:thymidylate synthase (FAD) activity"/>
    <property type="evidence" value="ECO:0007669"/>
    <property type="project" value="InterPro"/>
</dbReference>
<dbReference type="RefSeq" id="YP_009015197.1">
    <property type="nucleotide sequence ID" value="NC_023717.1"/>
</dbReference>
<dbReference type="KEGG" id="vg:18563077"/>
<dbReference type="GeneID" id="18563077"/>
<dbReference type="InterPro" id="IPR036098">
    <property type="entry name" value="Thymidylate_synthase_ThyX_sf"/>
</dbReference>
<gene>
    <name evidence="1" type="ORF">CR9_235</name>
</gene>
<dbReference type="Pfam" id="PF02511">
    <property type="entry name" value="Thy1"/>
    <property type="match status" value="1"/>
</dbReference>
<dbReference type="OrthoDB" id="15588at10239"/>
<evidence type="ECO:0000313" key="1">
    <source>
        <dbReference type="EMBL" id="AFH21119.1"/>
    </source>
</evidence>
<accession>M1F2E1</accession>
<keyword evidence="2" id="KW-1185">Reference proteome</keyword>
<proteinExistence type="predicted"/>
<dbReference type="InterPro" id="IPR003669">
    <property type="entry name" value="Thymidylate_synthase_ThyX"/>
</dbReference>
<dbReference type="EMBL" id="JQ691611">
    <property type="protein sequence ID" value="AFH21119.1"/>
    <property type="molecule type" value="Genomic_DNA"/>
</dbReference>
<sequence>MGQVFSKGNIEVQIIADSVGQRSGRITTFELTYPRIIHSEFMTHRLFSRNAMSSRAVPIKKMVELIRTNMAMPVRFGSNQPGMQDKGVEHDGQVWYGWTEDEDGSMKELYCTGREAWHRAAEEACRWAERFDEAGYHKQIANRLIEPFQMMKTVMTTTEMENFLWLRVDADADPTIEVLANLMKEALDNSEPEWLQPGTWHTPYVDHVYGFGPEGDAHIFEGYCVLDENDSPVMLTEEEALRISASCCGQVSYRRLDSTKDKALDIYTRLVAGKKVHASPFEQQAKEIEETCEDVEDGQKMVNVPWCPDSWEKGVTHVDRNGNFWSGNFKGWVQHRQLIPGHVKN</sequence>
<organism evidence="1 2">
    <name type="scientific">Cronobacter phage CR9</name>
    <dbReference type="NCBI Taxonomy" id="1162290"/>
    <lineage>
        <taxon>Viruses</taxon>
        <taxon>Duplodnaviria</taxon>
        <taxon>Heunggongvirae</taxon>
        <taxon>Uroviricota</taxon>
        <taxon>Caudoviricetes</taxon>
        <taxon>Vequintavirinae</taxon>
        <taxon>Certrevirus</taxon>
        <taxon>Certrevirus CR9</taxon>
    </lineage>
</organism>
<dbReference type="Proteomes" id="UP000011829">
    <property type="component" value="Segment"/>
</dbReference>
<dbReference type="GO" id="GO:0006231">
    <property type="term" value="P:dTMP biosynthetic process"/>
    <property type="evidence" value="ECO:0007669"/>
    <property type="project" value="InterPro"/>
</dbReference>
<evidence type="ECO:0000313" key="2">
    <source>
        <dbReference type="Proteomes" id="UP000011829"/>
    </source>
</evidence>
<protein>
    <submittedName>
        <fullName evidence="1">Putative thymidylate synthase</fullName>
    </submittedName>
</protein>
<dbReference type="SUPFAM" id="SSF69796">
    <property type="entry name" value="Thymidylate synthase-complementing protein Thy1"/>
    <property type="match status" value="1"/>
</dbReference>
<reference evidence="1 2" key="1">
    <citation type="submission" date="2012-02" db="EMBL/GenBank/DDBJ databases">
        <title>Complete Genome Sequence of Cronobacter sakazakii Bacteriophage CR9.</title>
        <authorList>
            <person name="Shin H."/>
            <person name="Lee J.-H."/>
            <person name="Kim Y."/>
            <person name="Ryu S."/>
        </authorList>
    </citation>
    <scope>NUCLEOTIDE SEQUENCE [LARGE SCALE GENOMIC DNA]</scope>
</reference>
<dbReference type="Gene3D" id="3.30.1360.170">
    <property type="match status" value="1"/>
</dbReference>